<evidence type="ECO:0000256" key="1">
    <source>
        <dbReference type="ARBA" id="ARBA00004141"/>
    </source>
</evidence>
<dbReference type="InterPro" id="IPR001173">
    <property type="entry name" value="Glyco_trans_2-like"/>
</dbReference>
<dbReference type="CDD" id="cd04187">
    <property type="entry name" value="DPM1_like_bac"/>
    <property type="match status" value="1"/>
</dbReference>
<evidence type="ECO:0000256" key="4">
    <source>
        <dbReference type="ARBA" id="ARBA00022692"/>
    </source>
</evidence>
<keyword evidence="3 9" id="KW-0808">Transferase</keyword>
<evidence type="ECO:0000256" key="2">
    <source>
        <dbReference type="ARBA" id="ARBA00022676"/>
    </source>
</evidence>
<feature type="transmembrane region" description="Helical" evidence="7">
    <location>
        <begin position="229"/>
        <end position="251"/>
    </location>
</feature>
<accession>A0ABW0NEM9</accession>
<dbReference type="InterPro" id="IPR050256">
    <property type="entry name" value="Glycosyltransferase_2"/>
</dbReference>
<keyword evidence="2 9" id="KW-0328">Glycosyltransferase</keyword>
<dbReference type="EMBL" id="JBHSMF010000006">
    <property type="protein sequence ID" value="MFC5498460.1"/>
    <property type="molecule type" value="Genomic_DNA"/>
</dbReference>
<evidence type="ECO:0000256" key="7">
    <source>
        <dbReference type="SAM" id="Phobius"/>
    </source>
</evidence>
<dbReference type="RefSeq" id="WP_376850512.1">
    <property type="nucleotide sequence ID" value="NZ_JBHSMF010000006.1"/>
</dbReference>
<dbReference type="EC" id="2.4.-.-" evidence="9"/>
<keyword evidence="5 7" id="KW-1133">Transmembrane helix</keyword>
<sequence length="309" mass="35255">MNKITIVTPCYNEEENVEEVWRQARAVMEQIEGVSYEHLFIDNRSTDRTAVLLRQMASADPRVKVILNARNFGHIRSPFHGLMQAQGDAAILLVCDLQDPPELMRTFVQHWLEGAKMVIGVKPSADESRLMFMVRRLYYRMVTRIADVKLIQNFTGFGLYDRQVLDALRQLDDPYPYLRGLISEIGFDPVEIPYNQPRRVRGITKNNFYSLYDIAMLGITSHSRVPLRLATMAGFALSGLSVLVSLGYLAAKLLFWDQFSLGTAPLLIGLFFFASIQLFFIGLLGEYVGAILTQVARRPLVIERERINF</sequence>
<keyword evidence="6 7" id="KW-0472">Membrane</keyword>
<feature type="transmembrane region" description="Helical" evidence="7">
    <location>
        <begin position="263"/>
        <end position="288"/>
    </location>
</feature>
<dbReference type="Proteomes" id="UP001596037">
    <property type="component" value="Unassembled WGS sequence"/>
</dbReference>
<name>A0ABW0NEM9_9BURK</name>
<keyword evidence="10" id="KW-1185">Reference proteome</keyword>
<dbReference type="PANTHER" id="PTHR48090:SF1">
    <property type="entry name" value="PROPHAGE BACTOPRENOL GLUCOSYL TRANSFERASE HOMOLOG"/>
    <property type="match status" value="1"/>
</dbReference>
<dbReference type="InterPro" id="IPR029044">
    <property type="entry name" value="Nucleotide-diphossugar_trans"/>
</dbReference>
<evidence type="ECO:0000256" key="3">
    <source>
        <dbReference type="ARBA" id="ARBA00022679"/>
    </source>
</evidence>
<dbReference type="SUPFAM" id="SSF53448">
    <property type="entry name" value="Nucleotide-diphospho-sugar transferases"/>
    <property type="match status" value="1"/>
</dbReference>
<feature type="domain" description="Glycosyltransferase 2-like" evidence="8">
    <location>
        <begin position="5"/>
        <end position="166"/>
    </location>
</feature>
<protein>
    <submittedName>
        <fullName evidence="9">Glycosyltransferase family 2 protein</fullName>
        <ecNumber evidence="9">2.4.-.-</ecNumber>
    </submittedName>
</protein>
<comment type="caution">
    <text evidence="9">The sequence shown here is derived from an EMBL/GenBank/DDBJ whole genome shotgun (WGS) entry which is preliminary data.</text>
</comment>
<dbReference type="Gene3D" id="3.90.550.10">
    <property type="entry name" value="Spore Coat Polysaccharide Biosynthesis Protein SpsA, Chain A"/>
    <property type="match status" value="1"/>
</dbReference>
<evidence type="ECO:0000256" key="5">
    <source>
        <dbReference type="ARBA" id="ARBA00022989"/>
    </source>
</evidence>
<reference evidence="10" key="1">
    <citation type="journal article" date="2019" name="Int. J. Syst. Evol. Microbiol.">
        <title>The Global Catalogue of Microorganisms (GCM) 10K type strain sequencing project: providing services to taxonomists for standard genome sequencing and annotation.</title>
        <authorList>
            <consortium name="The Broad Institute Genomics Platform"/>
            <consortium name="The Broad Institute Genome Sequencing Center for Infectious Disease"/>
            <person name="Wu L."/>
            <person name="Ma J."/>
        </authorList>
    </citation>
    <scope>NUCLEOTIDE SEQUENCE [LARGE SCALE GENOMIC DNA]</scope>
    <source>
        <strain evidence="10">CCUG 57401</strain>
    </source>
</reference>
<dbReference type="PANTHER" id="PTHR48090">
    <property type="entry name" value="UNDECAPRENYL-PHOSPHATE 4-DEOXY-4-FORMAMIDO-L-ARABINOSE TRANSFERASE-RELATED"/>
    <property type="match status" value="1"/>
</dbReference>
<comment type="subcellular location">
    <subcellularLocation>
        <location evidence="1">Membrane</location>
        <topology evidence="1">Multi-pass membrane protein</topology>
    </subcellularLocation>
</comment>
<evidence type="ECO:0000313" key="9">
    <source>
        <dbReference type="EMBL" id="MFC5498460.1"/>
    </source>
</evidence>
<dbReference type="GO" id="GO:0016757">
    <property type="term" value="F:glycosyltransferase activity"/>
    <property type="evidence" value="ECO:0007669"/>
    <property type="project" value="UniProtKB-KW"/>
</dbReference>
<evidence type="ECO:0000256" key="6">
    <source>
        <dbReference type="ARBA" id="ARBA00023136"/>
    </source>
</evidence>
<evidence type="ECO:0000313" key="10">
    <source>
        <dbReference type="Proteomes" id="UP001596037"/>
    </source>
</evidence>
<gene>
    <name evidence="9" type="ORF">ACFPOE_13020</name>
</gene>
<keyword evidence="4 7" id="KW-0812">Transmembrane</keyword>
<proteinExistence type="predicted"/>
<dbReference type="Pfam" id="PF00535">
    <property type="entry name" value="Glycos_transf_2"/>
    <property type="match status" value="1"/>
</dbReference>
<evidence type="ECO:0000259" key="8">
    <source>
        <dbReference type="Pfam" id="PF00535"/>
    </source>
</evidence>
<organism evidence="9 10">
    <name type="scientific">Caenimonas terrae</name>
    <dbReference type="NCBI Taxonomy" id="696074"/>
    <lineage>
        <taxon>Bacteria</taxon>
        <taxon>Pseudomonadati</taxon>
        <taxon>Pseudomonadota</taxon>
        <taxon>Betaproteobacteria</taxon>
        <taxon>Burkholderiales</taxon>
        <taxon>Comamonadaceae</taxon>
        <taxon>Caenimonas</taxon>
    </lineage>
</organism>